<protein>
    <submittedName>
        <fullName evidence="1">Uncharacterized protein</fullName>
    </submittedName>
</protein>
<sequence length="67" mass="7486">MSGIFNSITETANELGNIIEKEITSSVSKGILKIRTAVSKDKNRFIKDGFNLDLSYITNRIIGMQYS</sequence>
<reference evidence="2" key="1">
    <citation type="journal article" date="2011" name="Genome Res.">
        <title>Phylogeny-wide analysis of social amoeba genomes highlights ancient origins for complex intercellular communication.</title>
        <authorList>
            <person name="Heidel A.J."/>
            <person name="Lawal H.M."/>
            <person name="Felder M."/>
            <person name="Schilde C."/>
            <person name="Helps N.R."/>
            <person name="Tunggal B."/>
            <person name="Rivero F."/>
            <person name="John U."/>
            <person name="Schleicher M."/>
            <person name="Eichinger L."/>
            <person name="Platzer M."/>
            <person name="Noegel A.A."/>
            <person name="Schaap P."/>
            <person name="Gloeckner G."/>
        </authorList>
    </citation>
    <scope>NUCLEOTIDE SEQUENCE [LARGE SCALE GENOMIC DNA]</scope>
    <source>
        <strain evidence="2">SH3</strain>
    </source>
</reference>
<name>F4PGD6_CACFS</name>
<dbReference type="Gene3D" id="3.90.190.10">
    <property type="entry name" value="Protein tyrosine phosphatase superfamily"/>
    <property type="match status" value="1"/>
</dbReference>
<keyword evidence="2" id="KW-1185">Reference proteome</keyword>
<organism evidence="1 2">
    <name type="scientific">Cavenderia fasciculata</name>
    <name type="common">Slime mold</name>
    <name type="synonym">Dictyostelium fasciculatum</name>
    <dbReference type="NCBI Taxonomy" id="261658"/>
    <lineage>
        <taxon>Eukaryota</taxon>
        <taxon>Amoebozoa</taxon>
        <taxon>Evosea</taxon>
        <taxon>Eumycetozoa</taxon>
        <taxon>Dictyostelia</taxon>
        <taxon>Acytosteliales</taxon>
        <taxon>Cavenderiaceae</taxon>
        <taxon>Cavenderia</taxon>
    </lineage>
</organism>
<gene>
    <name evidence="1" type="ORF">DFA_03014</name>
</gene>
<evidence type="ECO:0000313" key="2">
    <source>
        <dbReference type="Proteomes" id="UP000007797"/>
    </source>
</evidence>
<dbReference type="KEGG" id="dfa:DFA_03014"/>
<evidence type="ECO:0000313" key="1">
    <source>
        <dbReference type="EMBL" id="EGG24770.1"/>
    </source>
</evidence>
<proteinExistence type="predicted"/>
<dbReference type="Proteomes" id="UP000007797">
    <property type="component" value="Unassembled WGS sequence"/>
</dbReference>
<dbReference type="GeneID" id="14877227"/>
<dbReference type="InterPro" id="IPR029021">
    <property type="entry name" value="Prot-tyrosine_phosphatase-like"/>
</dbReference>
<dbReference type="EMBL" id="GL883006">
    <property type="protein sequence ID" value="EGG24770.1"/>
    <property type="molecule type" value="Genomic_DNA"/>
</dbReference>
<accession>F4PGD6</accession>
<dbReference type="AlphaFoldDB" id="F4PGD6"/>
<dbReference type="OrthoDB" id="16692at2759"/>
<dbReference type="RefSeq" id="XP_004362621.1">
    <property type="nucleotide sequence ID" value="XM_004362564.1"/>
</dbReference>